<protein>
    <recommendedName>
        <fullName evidence="2">Rhodanese domain-containing protein</fullName>
    </recommendedName>
</protein>
<evidence type="ECO:0000259" key="2">
    <source>
        <dbReference type="PROSITE" id="PS50206"/>
    </source>
</evidence>
<dbReference type="SUPFAM" id="SSF52821">
    <property type="entry name" value="Rhodanese/Cell cycle control phosphatase"/>
    <property type="match status" value="1"/>
</dbReference>
<sequence>MAFVASLWTSRALSKQTQLAVGVGRSVLWGRRLRNDNSSGYSDRITSGGSCGRSQRHRSLHRPLSTLMAELITPQEAHRRKMSGECDVHLDVRTAEEHSKVRAPGSTLVPLMNSSAQGMQPNESFMEQVTQVTGGALDKKIIVSCASGKRSATAVERLRQAGYQHVADMQGGMTEYLKDQGLPVERP</sequence>
<dbReference type="InterPro" id="IPR052367">
    <property type="entry name" value="Thiosulfate_ST/Rhodanese-like"/>
</dbReference>
<dbReference type="EMBL" id="JANCYW010000007">
    <property type="protein sequence ID" value="KAK4535994.1"/>
    <property type="molecule type" value="Genomic_DNA"/>
</dbReference>
<dbReference type="Pfam" id="PF00581">
    <property type="entry name" value="Rhodanese"/>
    <property type="match status" value="1"/>
</dbReference>
<dbReference type="InterPro" id="IPR036873">
    <property type="entry name" value="Rhodanese-like_dom_sf"/>
</dbReference>
<keyword evidence="4" id="KW-1185">Reference proteome</keyword>
<dbReference type="PANTHER" id="PTHR45431:SF3">
    <property type="entry name" value="RHODANESE-LIKE DOMAIN-CONTAINING PROTEIN 15, CHLOROPLASTIC"/>
    <property type="match status" value="1"/>
</dbReference>
<evidence type="ECO:0000313" key="4">
    <source>
        <dbReference type="Proteomes" id="UP001301350"/>
    </source>
</evidence>
<feature type="compositionally biased region" description="Polar residues" evidence="1">
    <location>
        <begin position="39"/>
        <end position="48"/>
    </location>
</feature>
<accession>A0AAV9IUN9</accession>
<feature type="region of interest" description="Disordered" evidence="1">
    <location>
        <begin position="39"/>
        <end position="59"/>
    </location>
</feature>
<dbReference type="Proteomes" id="UP001301350">
    <property type="component" value="Unassembled WGS sequence"/>
</dbReference>
<proteinExistence type="predicted"/>
<organism evidence="3 4">
    <name type="scientific">Cyanidium caldarium</name>
    <name type="common">Red alga</name>
    <dbReference type="NCBI Taxonomy" id="2771"/>
    <lineage>
        <taxon>Eukaryota</taxon>
        <taxon>Rhodophyta</taxon>
        <taxon>Bangiophyceae</taxon>
        <taxon>Cyanidiales</taxon>
        <taxon>Cyanidiaceae</taxon>
        <taxon>Cyanidium</taxon>
    </lineage>
</organism>
<dbReference type="SMART" id="SM00450">
    <property type="entry name" value="RHOD"/>
    <property type="match status" value="1"/>
</dbReference>
<gene>
    <name evidence="3" type="ORF">CDCA_CDCA07G2019</name>
</gene>
<dbReference type="InterPro" id="IPR001763">
    <property type="entry name" value="Rhodanese-like_dom"/>
</dbReference>
<evidence type="ECO:0000313" key="3">
    <source>
        <dbReference type="EMBL" id="KAK4535994.1"/>
    </source>
</evidence>
<comment type="caution">
    <text evidence="3">The sequence shown here is derived from an EMBL/GenBank/DDBJ whole genome shotgun (WGS) entry which is preliminary data.</text>
</comment>
<feature type="domain" description="Rhodanese" evidence="2">
    <location>
        <begin position="88"/>
        <end position="185"/>
    </location>
</feature>
<name>A0AAV9IUN9_CYACA</name>
<dbReference type="Gene3D" id="3.40.250.10">
    <property type="entry name" value="Rhodanese-like domain"/>
    <property type="match status" value="1"/>
</dbReference>
<dbReference type="AlphaFoldDB" id="A0AAV9IUN9"/>
<reference evidence="3 4" key="1">
    <citation type="submission" date="2022-07" db="EMBL/GenBank/DDBJ databases">
        <title>Genome-wide signatures of adaptation to extreme environments.</title>
        <authorList>
            <person name="Cho C.H."/>
            <person name="Yoon H.S."/>
        </authorList>
    </citation>
    <scope>NUCLEOTIDE SEQUENCE [LARGE SCALE GENOMIC DNA]</scope>
    <source>
        <strain evidence="3 4">DBV 063 E5</strain>
    </source>
</reference>
<dbReference type="PANTHER" id="PTHR45431">
    <property type="entry name" value="RHODANESE-LIKE DOMAIN-CONTAINING PROTEIN 15, CHLOROPLASTIC"/>
    <property type="match status" value="1"/>
</dbReference>
<dbReference type="CDD" id="cd00158">
    <property type="entry name" value="RHOD"/>
    <property type="match status" value="1"/>
</dbReference>
<evidence type="ECO:0000256" key="1">
    <source>
        <dbReference type="SAM" id="MobiDB-lite"/>
    </source>
</evidence>
<dbReference type="PROSITE" id="PS50206">
    <property type="entry name" value="RHODANESE_3"/>
    <property type="match status" value="1"/>
</dbReference>